<evidence type="ECO:0000313" key="1">
    <source>
        <dbReference type="EMBL" id="GIY43487.1"/>
    </source>
</evidence>
<sequence>MSGCFLYHARVSAFCLERRRLFALPPEFQLFDCSIFSKKEGHSTDVRKISRCPTHSQTNRNAFLHSAMCQSFFLNSKREQAYVSNSKTFRVITRPEYYAFLSLLIGMIKQSHFRTEMRFRML</sequence>
<accession>A0AAV4TF19</accession>
<keyword evidence="2" id="KW-1185">Reference proteome</keyword>
<protein>
    <submittedName>
        <fullName evidence="1">Uncharacterized protein</fullName>
    </submittedName>
</protein>
<comment type="caution">
    <text evidence="1">The sequence shown here is derived from an EMBL/GenBank/DDBJ whole genome shotgun (WGS) entry which is preliminary data.</text>
</comment>
<dbReference type="AlphaFoldDB" id="A0AAV4TF19"/>
<organism evidence="1 2">
    <name type="scientific">Caerostris extrusa</name>
    <name type="common">Bark spider</name>
    <name type="synonym">Caerostris bankana</name>
    <dbReference type="NCBI Taxonomy" id="172846"/>
    <lineage>
        <taxon>Eukaryota</taxon>
        <taxon>Metazoa</taxon>
        <taxon>Ecdysozoa</taxon>
        <taxon>Arthropoda</taxon>
        <taxon>Chelicerata</taxon>
        <taxon>Arachnida</taxon>
        <taxon>Araneae</taxon>
        <taxon>Araneomorphae</taxon>
        <taxon>Entelegynae</taxon>
        <taxon>Araneoidea</taxon>
        <taxon>Araneidae</taxon>
        <taxon>Caerostris</taxon>
    </lineage>
</organism>
<gene>
    <name evidence="1" type="ORF">CEXT_401881</name>
</gene>
<evidence type="ECO:0000313" key="2">
    <source>
        <dbReference type="Proteomes" id="UP001054945"/>
    </source>
</evidence>
<dbReference type="EMBL" id="BPLR01010983">
    <property type="protein sequence ID" value="GIY43487.1"/>
    <property type="molecule type" value="Genomic_DNA"/>
</dbReference>
<proteinExistence type="predicted"/>
<dbReference type="Proteomes" id="UP001054945">
    <property type="component" value="Unassembled WGS sequence"/>
</dbReference>
<name>A0AAV4TF19_CAEEX</name>
<reference evidence="1 2" key="1">
    <citation type="submission" date="2021-06" db="EMBL/GenBank/DDBJ databases">
        <title>Caerostris extrusa draft genome.</title>
        <authorList>
            <person name="Kono N."/>
            <person name="Arakawa K."/>
        </authorList>
    </citation>
    <scope>NUCLEOTIDE SEQUENCE [LARGE SCALE GENOMIC DNA]</scope>
</reference>